<evidence type="ECO:0000313" key="3">
    <source>
        <dbReference type="Proteomes" id="UP001221411"/>
    </source>
</evidence>
<feature type="chain" id="PRO_5046704428" description="Lipoprotein" evidence="1">
    <location>
        <begin position="19"/>
        <end position="286"/>
    </location>
</feature>
<evidence type="ECO:0000256" key="1">
    <source>
        <dbReference type="SAM" id="SignalP"/>
    </source>
</evidence>
<protein>
    <recommendedName>
        <fullName evidence="4">Lipoprotein</fullName>
    </recommendedName>
</protein>
<dbReference type="PROSITE" id="PS00018">
    <property type="entry name" value="EF_HAND_1"/>
    <property type="match status" value="1"/>
</dbReference>
<dbReference type="PROSITE" id="PS51257">
    <property type="entry name" value="PROKAR_LIPOPROTEIN"/>
    <property type="match status" value="1"/>
</dbReference>
<dbReference type="InterPro" id="IPR018247">
    <property type="entry name" value="EF_Hand_1_Ca_BS"/>
</dbReference>
<keyword evidence="3" id="KW-1185">Reference proteome</keyword>
<accession>A0ABT5ELF4</accession>
<feature type="signal peptide" evidence="1">
    <location>
        <begin position="1"/>
        <end position="18"/>
    </location>
</feature>
<comment type="caution">
    <text evidence="2">The sequence shown here is derived from an EMBL/GenBank/DDBJ whole genome shotgun (WGS) entry which is preliminary data.</text>
</comment>
<evidence type="ECO:0000313" key="2">
    <source>
        <dbReference type="EMBL" id="MDC0742023.1"/>
    </source>
</evidence>
<reference evidence="2 3" key="1">
    <citation type="submission" date="2022-11" db="EMBL/GenBank/DDBJ databases">
        <title>Minimal conservation of predation-associated metabolite biosynthetic gene clusters underscores biosynthetic potential of Myxococcota including descriptions for ten novel species: Archangium lansinium sp. nov., Myxococcus landrumus sp. nov., Nannocystis bai.</title>
        <authorList>
            <person name="Ahearne A."/>
            <person name="Stevens C."/>
            <person name="Dowd S."/>
        </authorList>
    </citation>
    <scope>NUCLEOTIDE SEQUENCE [LARGE SCALE GENOMIC DNA]</scope>
    <source>
        <strain evidence="2 3">RJM3</strain>
    </source>
</reference>
<gene>
    <name evidence="2" type="ORF">POL67_11745</name>
</gene>
<dbReference type="RefSeq" id="WP_271917355.1">
    <property type="nucleotide sequence ID" value="NZ_JAQNDO010000001.1"/>
</dbReference>
<dbReference type="EMBL" id="JAQNDO010000001">
    <property type="protein sequence ID" value="MDC0742023.1"/>
    <property type="molecule type" value="Genomic_DNA"/>
</dbReference>
<evidence type="ECO:0008006" key="4">
    <source>
        <dbReference type="Google" id="ProtNLM"/>
    </source>
</evidence>
<organism evidence="2 3">
    <name type="scientific">Polyangium mundeleinium</name>
    <dbReference type="NCBI Taxonomy" id="2995306"/>
    <lineage>
        <taxon>Bacteria</taxon>
        <taxon>Pseudomonadati</taxon>
        <taxon>Myxococcota</taxon>
        <taxon>Polyangia</taxon>
        <taxon>Polyangiales</taxon>
        <taxon>Polyangiaceae</taxon>
        <taxon>Polyangium</taxon>
    </lineage>
</organism>
<proteinExistence type="predicted"/>
<keyword evidence="1" id="KW-0732">Signal</keyword>
<sequence length="286" mass="30136">MKSLFGRTYLCLAAALLAGCGADETAGTGDVVFTTWGEGYIEEEIPASAFEDGWAIKFSKFLVVLGGVRIADDSGAPGFEVTTTKLVDHVAPGVKPLATFANLEPKPWTKVSFEIRPAGGDTELGDGATAADLDAMKQGKYAIWAEGEATQGAVKKTFRWGFGVPTAYTDCRGEKDGRETVGVLVTNGGTDNVEITIHGDHLFYDDLQSPNAKLRFNALASADTDNDGEVTLAELTAKKLVDIDPADGAYGTGAVDVNDLGAFVTDLSRTVGHFRGEGECIATDPK</sequence>
<name>A0ABT5ELF4_9BACT</name>
<dbReference type="Proteomes" id="UP001221411">
    <property type="component" value="Unassembled WGS sequence"/>
</dbReference>